<evidence type="ECO:0000256" key="1">
    <source>
        <dbReference type="ARBA" id="ARBA00007553"/>
    </source>
</evidence>
<dbReference type="PANTHER" id="PTHR11022:SF41">
    <property type="entry name" value="PEPTIDOGLYCAN-RECOGNITION PROTEIN LC-RELATED"/>
    <property type="match status" value="1"/>
</dbReference>
<feature type="domain" description="Peptidoglycan recognition protein family" evidence="3">
    <location>
        <begin position="1"/>
        <end position="133"/>
    </location>
</feature>
<dbReference type="InterPro" id="IPR015510">
    <property type="entry name" value="PGRP"/>
</dbReference>
<reference evidence="4 5" key="1">
    <citation type="submission" date="2016-10" db="EMBL/GenBank/DDBJ databases">
        <authorList>
            <person name="de Groot N.N."/>
        </authorList>
    </citation>
    <scope>NUCLEOTIDE SEQUENCE [LARGE SCALE GENOMIC DNA]</scope>
    <source>
        <strain evidence="4 5">Nm146</strain>
    </source>
</reference>
<sequence>MTRQIKSIIIHCTATPNGKHFSVSDIDRWHHERGFKRSAEFRQWQNPDLAAIGYHFVIYTNGTVATGRHLDEVGAHAQGYNSKSLGICLIGTNKFTLEQWVALRDNVCKLQEHVMLLQGDSHPPIVLGHRDLPNVKKACPGFSVTNWLGNDMQPLPAHVLGNEEIADDE</sequence>
<evidence type="ECO:0000313" key="5">
    <source>
        <dbReference type="Proteomes" id="UP000199561"/>
    </source>
</evidence>
<dbReference type="GO" id="GO:0008745">
    <property type="term" value="F:N-acetylmuramoyl-L-alanine amidase activity"/>
    <property type="evidence" value="ECO:0007669"/>
    <property type="project" value="InterPro"/>
</dbReference>
<keyword evidence="5" id="KW-1185">Reference proteome</keyword>
<protein>
    <submittedName>
        <fullName evidence="4">N-acetylmuramoyl-L-alanine amidase</fullName>
    </submittedName>
</protein>
<dbReference type="AlphaFoldDB" id="A0A1I4KRN0"/>
<dbReference type="SMART" id="SM00644">
    <property type="entry name" value="Ami_2"/>
    <property type="match status" value="1"/>
</dbReference>
<dbReference type="GO" id="GO:0008270">
    <property type="term" value="F:zinc ion binding"/>
    <property type="evidence" value="ECO:0007669"/>
    <property type="project" value="InterPro"/>
</dbReference>
<dbReference type="RefSeq" id="WP_090665511.1">
    <property type="nucleotide sequence ID" value="NZ_FOUF01000001.1"/>
</dbReference>
<dbReference type="SUPFAM" id="SSF55846">
    <property type="entry name" value="N-acetylmuramoyl-L-alanine amidase-like"/>
    <property type="match status" value="1"/>
</dbReference>
<dbReference type="Gene3D" id="3.40.80.10">
    <property type="entry name" value="Peptidoglycan recognition protein-like"/>
    <property type="match status" value="1"/>
</dbReference>
<dbReference type="STRING" id="52442.SAMN05421880_1018"/>
<organism evidence="4 5">
    <name type="scientific">Nitrosomonas nitrosa</name>
    <dbReference type="NCBI Taxonomy" id="52442"/>
    <lineage>
        <taxon>Bacteria</taxon>
        <taxon>Pseudomonadati</taxon>
        <taxon>Pseudomonadota</taxon>
        <taxon>Betaproteobacteria</taxon>
        <taxon>Nitrosomonadales</taxon>
        <taxon>Nitrosomonadaceae</taxon>
        <taxon>Nitrosomonas</taxon>
    </lineage>
</organism>
<feature type="domain" description="N-acetylmuramoyl-L-alanine amidase" evidence="2">
    <location>
        <begin position="1"/>
        <end position="141"/>
    </location>
</feature>
<dbReference type="Pfam" id="PF01510">
    <property type="entry name" value="Amidase_2"/>
    <property type="match status" value="1"/>
</dbReference>
<dbReference type="PANTHER" id="PTHR11022">
    <property type="entry name" value="PEPTIDOGLYCAN RECOGNITION PROTEIN"/>
    <property type="match status" value="1"/>
</dbReference>
<proteinExistence type="inferred from homology"/>
<evidence type="ECO:0000259" key="3">
    <source>
        <dbReference type="SMART" id="SM00701"/>
    </source>
</evidence>
<dbReference type="SMART" id="SM00701">
    <property type="entry name" value="PGRP"/>
    <property type="match status" value="1"/>
</dbReference>
<comment type="similarity">
    <text evidence="1">Belongs to the N-acetylmuramoyl-L-alanine amidase 2 family.</text>
</comment>
<dbReference type="Proteomes" id="UP000199561">
    <property type="component" value="Unassembled WGS sequence"/>
</dbReference>
<evidence type="ECO:0000259" key="2">
    <source>
        <dbReference type="SMART" id="SM00644"/>
    </source>
</evidence>
<accession>A0A1I4KRN0</accession>
<dbReference type="CDD" id="cd06583">
    <property type="entry name" value="PGRP"/>
    <property type="match status" value="1"/>
</dbReference>
<dbReference type="InterPro" id="IPR036505">
    <property type="entry name" value="Amidase/PGRP_sf"/>
</dbReference>
<gene>
    <name evidence="4" type="ORF">SAMN05421880_1018</name>
</gene>
<dbReference type="InterPro" id="IPR002502">
    <property type="entry name" value="Amidase_domain"/>
</dbReference>
<name>A0A1I4KRN0_9PROT</name>
<dbReference type="InterPro" id="IPR006619">
    <property type="entry name" value="PGRP_domain_met/bac"/>
</dbReference>
<dbReference type="GO" id="GO:0009253">
    <property type="term" value="P:peptidoglycan catabolic process"/>
    <property type="evidence" value="ECO:0007669"/>
    <property type="project" value="InterPro"/>
</dbReference>
<evidence type="ECO:0000313" key="4">
    <source>
        <dbReference type="EMBL" id="SFL81410.1"/>
    </source>
</evidence>
<dbReference type="EMBL" id="FOUF01000001">
    <property type="protein sequence ID" value="SFL81410.1"/>
    <property type="molecule type" value="Genomic_DNA"/>
</dbReference>